<feature type="transmembrane region" description="Helical" evidence="1">
    <location>
        <begin position="68"/>
        <end position="88"/>
    </location>
</feature>
<sequence>MVFNKVWEATKWTAETARGAAYVLASPGQPIPDSKIYPRMPARPWTAAEWFRMASWRHMWQYLPVMRYYVFSGFILYGVYKFVLPLFFQPHHKVLYKKGKEDAHHHEVEHWYGIRQKNQDKEYFKKYNPLHKAGDDVGHLH</sequence>
<keyword evidence="1" id="KW-0472">Membrane</keyword>
<dbReference type="Proteomes" id="UP000887578">
    <property type="component" value="Unplaced"/>
</dbReference>
<name>A0A914R384_9BILA</name>
<accession>A0A914R384</accession>
<keyword evidence="1" id="KW-0812">Transmembrane</keyword>
<evidence type="ECO:0000313" key="2">
    <source>
        <dbReference type="Proteomes" id="UP000887578"/>
    </source>
</evidence>
<protein>
    <submittedName>
        <fullName evidence="3">Uncharacterized protein</fullName>
    </submittedName>
</protein>
<keyword evidence="1" id="KW-1133">Transmembrane helix</keyword>
<evidence type="ECO:0000313" key="3">
    <source>
        <dbReference type="WBParaSite" id="PDA_v2.g902.t1"/>
    </source>
</evidence>
<reference evidence="3" key="1">
    <citation type="submission" date="2022-11" db="UniProtKB">
        <authorList>
            <consortium name="WormBaseParasite"/>
        </authorList>
    </citation>
    <scope>IDENTIFICATION</scope>
</reference>
<dbReference type="AlphaFoldDB" id="A0A914R384"/>
<dbReference type="WBParaSite" id="PDA_v2.g902.t1">
    <property type="protein sequence ID" value="PDA_v2.g902.t1"/>
    <property type="gene ID" value="PDA_v2.g902"/>
</dbReference>
<evidence type="ECO:0000256" key="1">
    <source>
        <dbReference type="SAM" id="Phobius"/>
    </source>
</evidence>
<organism evidence="2 3">
    <name type="scientific">Panagrolaimus davidi</name>
    <dbReference type="NCBI Taxonomy" id="227884"/>
    <lineage>
        <taxon>Eukaryota</taxon>
        <taxon>Metazoa</taxon>
        <taxon>Ecdysozoa</taxon>
        <taxon>Nematoda</taxon>
        <taxon>Chromadorea</taxon>
        <taxon>Rhabditida</taxon>
        <taxon>Tylenchina</taxon>
        <taxon>Panagrolaimomorpha</taxon>
        <taxon>Panagrolaimoidea</taxon>
        <taxon>Panagrolaimidae</taxon>
        <taxon>Panagrolaimus</taxon>
    </lineage>
</organism>
<proteinExistence type="predicted"/>
<keyword evidence="2" id="KW-1185">Reference proteome</keyword>